<organism evidence="1 2">
    <name type="scientific">Methylocella tundrae</name>
    <dbReference type="NCBI Taxonomy" id="227605"/>
    <lineage>
        <taxon>Bacteria</taxon>
        <taxon>Pseudomonadati</taxon>
        <taxon>Pseudomonadota</taxon>
        <taxon>Alphaproteobacteria</taxon>
        <taxon>Hyphomicrobiales</taxon>
        <taxon>Beijerinckiaceae</taxon>
        <taxon>Methylocella</taxon>
    </lineage>
</organism>
<reference evidence="1 2" key="1">
    <citation type="submission" date="2019-03" db="EMBL/GenBank/DDBJ databases">
        <authorList>
            <person name="Kox A.R. M."/>
        </authorList>
    </citation>
    <scope>NUCLEOTIDE SEQUENCE [LARGE SCALE GENOMIC DNA]</scope>
    <source>
        <strain evidence="1">MTUNDRAET4 annotated genome</strain>
    </source>
</reference>
<dbReference type="RefSeq" id="WP_134489358.1">
    <property type="nucleotide sequence ID" value="NZ_LR536450.1"/>
</dbReference>
<dbReference type="OrthoDB" id="8781389at2"/>
<dbReference type="Proteomes" id="UP000294360">
    <property type="component" value="Chromosome"/>
</dbReference>
<accession>A0A4U8Z1H9</accession>
<dbReference type="AlphaFoldDB" id="A0A4U8Z1H9"/>
<proteinExistence type="predicted"/>
<dbReference type="EMBL" id="LR536450">
    <property type="protein sequence ID" value="VFU09132.1"/>
    <property type="molecule type" value="Genomic_DNA"/>
</dbReference>
<protein>
    <submittedName>
        <fullName evidence="1">Uncharacterized protein</fullName>
    </submittedName>
</protein>
<dbReference type="KEGG" id="mtun:MTUNDRAET4_2239"/>
<evidence type="ECO:0000313" key="1">
    <source>
        <dbReference type="EMBL" id="VFU09132.1"/>
    </source>
</evidence>
<name>A0A4U8Z1H9_METTU</name>
<sequence length="434" mass="49359">MLRTSTLADLDELILLCRDEKSRLYIEEAVSCYRSGAFRSAIVSTWIAVCYDIIDKLRELALAGDKAAEQHLEKIEKARVNANVSTSLQLERELIEVAKSQFDLISPLEYDDLVRLRDDRNRCAHPSLVSADQAFVPPGELARLHIRSAVVHLLQHQPVQGKYALDRLLRQVESEYFPIDVDKARSVFSSGPLNKPRETLVRNLIVILLKRLLPAPTDYNLAARMRTALHAISQLQHNVFDKVICESLPPLIRGLPDNKLIDGVLLIAKGIGRWPAIDIDVRTKIEIFVQNLPTCYFIYIDDLLDYEPLNNYATARVQISSRDEIIAAPFFYLPPAVAEKYIELYLKVKNYAEANQFGSDIANWRYLDFSADQQFLIIRGIQHNSQIRESKALPSVIAALRKSNKIPAEEFDTVLTENSLSKYVTRANLEEDQD</sequence>
<evidence type="ECO:0000313" key="2">
    <source>
        <dbReference type="Proteomes" id="UP000294360"/>
    </source>
</evidence>
<gene>
    <name evidence="1" type="ORF">MTUNDRAET4_2239</name>
</gene>